<sequence length="571" mass="60210">MSRIKRFSLTNAMIDCESLSQALSLHEHLTNHPERGQVELIPAAQTVLVRFDTAENTSRFITSFTLPEHVDAEDGQVETRVIETVYDGEDLAEVAALAGLSEQGVIDAHTGADWHVAFAGFAPGFFYLHAEDNVLNVPRRSSPRTAVPAGAVGLAGALSGIYPRQSPGGWQLIGRTNAPLWDLSQAPPALLEPGMKVQFKAVRELIEVRAESNTRTSSQVRAEDVILRVDSPGIQTLIQDAGRPHLAHWGVSPSGFADAPAAREANRLVGNELNTPVLENLGGGLRITAGQDAVLAVTGASVEGTITPVVQAAQGAQSAQISDAGSDETAENANTADSLPKQLRQYTPFALKAGETLTLGPASSGLRAYVALRGGFAAEAQANSASRDTLSSIGAQPLASGDFLAGANLHASAVAVPSTPLPLPGDDMELRVILGPRDDWFTAQSLSNFVTAAWKVSNSSDRIGVRLVPDEMPAGPGHVDQLLERTNTAELPSEGMVTGAIQVPPNGEPVVFLTDHPVTGGYPVIASVLPADLRLLAQAPPETRIRFTEVDPSTLDINPSDSSDTQKENHA</sequence>
<dbReference type="EMBL" id="CP061539">
    <property type="protein sequence ID" value="QNV37667.1"/>
    <property type="molecule type" value="Genomic_DNA"/>
</dbReference>
<keyword evidence="7" id="KW-0808">Transferase</keyword>
<proteinExistence type="predicted"/>
<protein>
    <submittedName>
        <fullName evidence="7">Carboxyltransferase domain-containing protein</fullName>
    </submittedName>
</protein>
<dbReference type="InterPro" id="IPR052708">
    <property type="entry name" value="PxpC"/>
</dbReference>
<evidence type="ECO:0000259" key="5">
    <source>
        <dbReference type="SMART" id="SM00796"/>
    </source>
</evidence>
<dbReference type="Pfam" id="PF02682">
    <property type="entry name" value="CT_C_D"/>
    <property type="match status" value="1"/>
</dbReference>
<accession>A0A7H2BDC1</accession>
<feature type="domain" description="Carboxyltransferase" evidence="6">
    <location>
        <begin position="248"/>
        <end position="565"/>
    </location>
</feature>
<dbReference type="Gene3D" id="3.30.1360.40">
    <property type="match status" value="1"/>
</dbReference>
<evidence type="ECO:0000256" key="2">
    <source>
        <dbReference type="ARBA" id="ARBA00022801"/>
    </source>
</evidence>
<feature type="region of interest" description="Disordered" evidence="4">
    <location>
        <begin position="549"/>
        <end position="571"/>
    </location>
</feature>
<dbReference type="Proteomes" id="UP000516404">
    <property type="component" value="Chromosome"/>
</dbReference>
<dbReference type="SUPFAM" id="SSF50891">
    <property type="entry name" value="Cyclophilin-like"/>
    <property type="match status" value="2"/>
</dbReference>
<evidence type="ECO:0000256" key="3">
    <source>
        <dbReference type="ARBA" id="ARBA00022840"/>
    </source>
</evidence>
<dbReference type="KEGG" id="rter:IDM49_10790"/>
<dbReference type="PANTHER" id="PTHR43309">
    <property type="entry name" value="5-OXOPROLINASE SUBUNIT C"/>
    <property type="match status" value="1"/>
</dbReference>
<dbReference type="GeneID" id="96624725"/>
<reference evidence="7 8" key="1">
    <citation type="submission" date="2020-09" db="EMBL/GenBank/DDBJ databases">
        <title>Investigation of environmental microbes.</title>
        <authorList>
            <person name="Ou Y."/>
            <person name="Kang Q."/>
        </authorList>
    </citation>
    <scope>NUCLEOTIDE SEQUENCE [LARGE SCALE GENOMIC DNA]</scope>
    <source>
        <strain evidence="7 8">KJZ-14</strain>
    </source>
</reference>
<evidence type="ECO:0000259" key="6">
    <source>
        <dbReference type="SMART" id="SM00797"/>
    </source>
</evidence>
<dbReference type="PANTHER" id="PTHR43309:SF3">
    <property type="entry name" value="5-OXOPROLINASE SUBUNIT C"/>
    <property type="match status" value="1"/>
</dbReference>
<evidence type="ECO:0000313" key="8">
    <source>
        <dbReference type="Proteomes" id="UP000516404"/>
    </source>
</evidence>
<organism evidence="7 8">
    <name type="scientific">Rothia terrae</name>
    <dbReference type="NCBI Taxonomy" id="396015"/>
    <lineage>
        <taxon>Bacteria</taxon>
        <taxon>Bacillati</taxon>
        <taxon>Actinomycetota</taxon>
        <taxon>Actinomycetes</taxon>
        <taxon>Micrococcales</taxon>
        <taxon>Micrococcaceae</taxon>
        <taxon>Rothia</taxon>
    </lineage>
</organism>
<evidence type="ECO:0000313" key="7">
    <source>
        <dbReference type="EMBL" id="QNV37667.1"/>
    </source>
</evidence>
<dbReference type="GO" id="GO:0005524">
    <property type="term" value="F:ATP binding"/>
    <property type="evidence" value="ECO:0007669"/>
    <property type="project" value="UniProtKB-KW"/>
</dbReference>
<dbReference type="Pfam" id="PF02626">
    <property type="entry name" value="CT_A_B"/>
    <property type="match status" value="1"/>
</dbReference>
<name>A0A7H2BDC1_9MICC</name>
<keyword evidence="2" id="KW-0378">Hydrolase</keyword>
<keyword evidence="1" id="KW-0547">Nucleotide-binding</keyword>
<dbReference type="AlphaFoldDB" id="A0A7H2BDC1"/>
<dbReference type="GO" id="GO:0016740">
    <property type="term" value="F:transferase activity"/>
    <property type="evidence" value="ECO:0007669"/>
    <property type="project" value="UniProtKB-KW"/>
</dbReference>
<gene>
    <name evidence="7" type="ORF">IDM49_10790</name>
</gene>
<dbReference type="SMART" id="SM00797">
    <property type="entry name" value="AHS2"/>
    <property type="match status" value="1"/>
</dbReference>
<feature type="domain" description="Carboxyltransferase" evidence="5">
    <location>
        <begin position="2"/>
        <end position="191"/>
    </location>
</feature>
<keyword evidence="8" id="KW-1185">Reference proteome</keyword>
<dbReference type="RefSeq" id="WP_190724509.1">
    <property type="nucleotide sequence ID" value="NZ_CP061539.1"/>
</dbReference>
<keyword evidence="3" id="KW-0067">ATP-binding</keyword>
<dbReference type="Gene3D" id="2.40.100.10">
    <property type="entry name" value="Cyclophilin-like"/>
    <property type="match status" value="2"/>
</dbReference>
<dbReference type="GO" id="GO:0016787">
    <property type="term" value="F:hydrolase activity"/>
    <property type="evidence" value="ECO:0007669"/>
    <property type="project" value="UniProtKB-KW"/>
</dbReference>
<evidence type="ECO:0000256" key="1">
    <source>
        <dbReference type="ARBA" id="ARBA00022741"/>
    </source>
</evidence>
<dbReference type="InterPro" id="IPR003778">
    <property type="entry name" value="CT_A_B"/>
</dbReference>
<dbReference type="InterPro" id="IPR003833">
    <property type="entry name" value="CT_C_D"/>
</dbReference>
<dbReference type="InterPro" id="IPR029000">
    <property type="entry name" value="Cyclophilin-like_dom_sf"/>
</dbReference>
<dbReference type="SMART" id="SM00796">
    <property type="entry name" value="AHS1"/>
    <property type="match status" value="1"/>
</dbReference>
<evidence type="ECO:0000256" key="4">
    <source>
        <dbReference type="SAM" id="MobiDB-lite"/>
    </source>
</evidence>